<dbReference type="SUPFAM" id="SSF56672">
    <property type="entry name" value="DNA/RNA polymerases"/>
    <property type="match status" value="1"/>
</dbReference>
<accession>A0A225WDB9</accession>
<dbReference type="InterPro" id="IPR043502">
    <property type="entry name" value="DNA/RNA_pol_sf"/>
</dbReference>
<evidence type="ECO:0008006" key="3">
    <source>
        <dbReference type="Google" id="ProtNLM"/>
    </source>
</evidence>
<keyword evidence="2" id="KW-1185">Reference proteome</keyword>
<organism evidence="1 2">
    <name type="scientific">Phytophthora megakarya</name>
    <dbReference type="NCBI Taxonomy" id="4795"/>
    <lineage>
        <taxon>Eukaryota</taxon>
        <taxon>Sar</taxon>
        <taxon>Stramenopiles</taxon>
        <taxon>Oomycota</taxon>
        <taxon>Peronosporomycetes</taxon>
        <taxon>Peronosporales</taxon>
        <taxon>Peronosporaceae</taxon>
        <taxon>Phytophthora</taxon>
    </lineage>
</organism>
<comment type="caution">
    <text evidence="1">The sequence shown here is derived from an EMBL/GenBank/DDBJ whole genome shotgun (WGS) entry which is preliminary data.</text>
</comment>
<sequence length="128" mass="14766">MLLEYTSEFAEERVWKAVDPYLSHEIRAECIRATPKIAKGVMDLPFLKSHKGVLSFIELPQWQQLLYELSEDQKCQGRDLSRAHESFEFLKRKIVATLMLRHPDIQKPFVVIPHANRCGCQDGSTPIA</sequence>
<dbReference type="Proteomes" id="UP000198211">
    <property type="component" value="Unassembled WGS sequence"/>
</dbReference>
<evidence type="ECO:0000313" key="2">
    <source>
        <dbReference type="Proteomes" id="UP000198211"/>
    </source>
</evidence>
<name>A0A225WDB9_9STRA</name>
<dbReference type="PANTHER" id="PTHR37984">
    <property type="entry name" value="PROTEIN CBG26694"/>
    <property type="match status" value="1"/>
</dbReference>
<protein>
    <recommendedName>
        <fullName evidence="3">Reverse transcriptase</fullName>
    </recommendedName>
</protein>
<evidence type="ECO:0000313" key="1">
    <source>
        <dbReference type="EMBL" id="OWZ14840.1"/>
    </source>
</evidence>
<dbReference type="InterPro" id="IPR050951">
    <property type="entry name" value="Retrovirus_Pol_polyprotein"/>
</dbReference>
<dbReference type="PANTHER" id="PTHR37984:SF5">
    <property type="entry name" value="PROTEIN NYNRIN-LIKE"/>
    <property type="match status" value="1"/>
</dbReference>
<dbReference type="EMBL" id="NBNE01001248">
    <property type="protein sequence ID" value="OWZ14840.1"/>
    <property type="molecule type" value="Genomic_DNA"/>
</dbReference>
<gene>
    <name evidence="1" type="ORF">PHMEG_00011612</name>
</gene>
<proteinExistence type="predicted"/>
<reference evidence="2" key="1">
    <citation type="submission" date="2017-03" db="EMBL/GenBank/DDBJ databases">
        <title>Phytopthora megakarya and P. palmivora, two closely related causual agents of cacao black pod achieved similar genome size and gene model numbers by different mechanisms.</title>
        <authorList>
            <person name="Ali S."/>
            <person name="Shao J."/>
            <person name="Larry D.J."/>
            <person name="Kronmiller B."/>
            <person name="Shen D."/>
            <person name="Strem M.D."/>
            <person name="Melnick R.L."/>
            <person name="Guiltinan M.J."/>
            <person name="Tyler B.M."/>
            <person name="Meinhardt L.W."/>
            <person name="Bailey B.A."/>
        </authorList>
    </citation>
    <scope>NUCLEOTIDE SEQUENCE [LARGE SCALE GENOMIC DNA]</scope>
    <source>
        <strain evidence="2">zdho120</strain>
    </source>
</reference>
<dbReference type="AlphaFoldDB" id="A0A225WDB9"/>